<comment type="caution">
    <text evidence="1">The sequence shown here is derived from an EMBL/GenBank/DDBJ whole genome shotgun (WGS) entry which is preliminary data.</text>
</comment>
<evidence type="ECO:0000313" key="1">
    <source>
        <dbReference type="EMBL" id="ORI97176.1"/>
    </source>
</evidence>
<dbReference type="Proteomes" id="UP000192288">
    <property type="component" value="Unassembled WGS sequence"/>
</dbReference>
<dbReference type="EMBL" id="MPLS01000040">
    <property type="protein sequence ID" value="ORI97176.1"/>
    <property type="molecule type" value="Genomic_DNA"/>
</dbReference>
<name>A0A1X0VC62_LEUPS</name>
<evidence type="ECO:0000313" key="2">
    <source>
        <dbReference type="Proteomes" id="UP000192288"/>
    </source>
</evidence>
<accession>A0A1X0VC62</accession>
<dbReference type="RefSeq" id="WP_080519529.1">
    <property type="nucleotide sequence ID" value="NZ_MPLS01000040.1"/>
</dbReference>
<reference evidence="1 2" key="1">
    <citation type="journal article" date="2017" name="Front. Microbiol.">
        <title>Genomic Characterization of Dairy Associated Leuconostoc Species and Diversity of Leuconostocs in Undefined Mixed Mesophilic Starter Cultures.</title>
        <authorList>
            <person name="Frantzen C.A."/>
            <person name="Kot W."/>
            <person name="Pedersen T.B."/>
            <person name="Ardo Y.M."/>
            <person name="Broadbent J.R."/>
            <person name="Neve H."/>
            <person name="Hansen L.H."/>
            <person name="Dal Bello F."/>
            <person name="Ostlie H.M."/>
            <person name="Kleppen H.P."/>
            <person name="Vogensen F.K."/>
            <person name="Holo H."/>
        </authorList>
    </citation>
    <scope>NUCLEOTIDE SEQUENCE [LARGE SCALE GENOMIC DNA]</scope>
    <source>
        <strain evidence="1 2">LMGCF08</strain>
    </source>
</reference>
<sequence length="86" mass="10065">MTIHMSPTRSLTTTYYVTQEQLDLIEELKQEPFPLNEIYLAVRDGKNFDAIANNQYVEEDEEHLILRYIGGDPTIKFEVEKVHHGK</sequence>
<dbReference type="AlphaFoldDB" id="A0A1X0VC62"/>
<gene>
    <name evidence="1" type="ORF">BMR96_08645</name>
</gene>
<protein>
    <submittedName>
        <fullName evidence="1">Uncharacterized protein</fullName>
    </submittedName>
</protein>
<dbReference type="STRING" id="33968.BMS77_09025"/>
<organism evidence="1 2">
    <name type="scientific">Leuconostoc pseudomesenteroides</name>
    <dbReference type="NCBI Taxonomy" id="33968"/>
    <lineage>
        <taxon>Bacteria</taxon>
        <taxon>Bacillati</taxon>
        <taxon>Bacillota</taxon>
        <taxon>Bacilli</taxon>
        <taxon>Lactobacillales</taxon>
        <taxon>Lactobacillaceae</taxon>
        <taxon>Leuconostoc</taxon>
    </lineage>
</organism>
<proteinExistence type="predicted"/>